<comment type="caution">
    <text evidence="1">The sequence shown here is derived from an EMBL/GenBank/DDBJ whole genome shotgun (WGS) entry which is preliminary data.</text>
</comment>
<reference evidence="1" key="1">
    <citation type="submission" date="2013-05" db="EMBL/GenBank/DDBJ databases">
        <title>Draft genome sequences of six wheat associated Fusarium spp. isolates.</title>
        <authorList>
            <person name="Moolhuijzen P.M."/>
            <person name="Manners J.M."/>
            <person name="Wilcox S."/>
            <person name="Bellgard M.I."/>
            <person name="Gardiner D.M."/>
        </authorList>
    </citation>
    <scope>NUCLEOTIDE SEQUENCE</scope>
    <source>
        <strain evidence="1">CS3487</strain>
        <strain evidence="1">CS3487</strain>
    </source>
</reference>
<proteinExistence type="predicted"/>
<dbReference type="PANTHER" id="PTHR36587">
    <property type="entry name" value="EXPRESSION SITE-ASSOCIATED GENE 3 (ESAG3)-LIKE PROTEIN"/>
    <property type="match status" value="1"/>
</dbReference>
<protein>
    <submittedName>
        <fullName evidence="1">WGS project CBME000000000 data, contig CS3487_c001095</fullName>
    </submittedName>
</protein>
<evidence type="ECO:0000313" key="1">
    <source>
        <dbReference type="EMBL" id="CEG02875.1"/>
    </source>
</evidence>
<dbReference type="CDD" id="cd22997">
    <property type="entry name" value="GT_LH"/>
    <property type="match status" value="1"/>
</dbReference>
<sequence length="350" mass="39839">MERHDRVLADQFGLSIAQAHEQGLRKTLLWGADKYCFPRERDEPQCWAVPESFLSHNVYGKHTQDRSMRYADPRHLNSGTVIGSLGDLRDCVDAALILIENTWNATFNHRNSDQFYLGKLYARQEVNHTMAITGGRIPNLKGTRKLPQFSGFGTEQTDYHMAVDHESAFTCTQCANVDWMRNIAFDRPGHRSVVKGNSSKKKHPFKPFTIQMPGLVVNALTKLYDAIDHEQPTEEWIKSVQLGTNIATGHIYPLYHGTCRKSNFMSRYMDLWLYPMSRRLLGAASKALEAKEPLTGGMVDGRYWVSSQHYPHDEDGLQGLGGIYTDAEDNMESFIPLTEFCDGYLEELLL</sequence>
<gene>
    <name evidence="1" type="ORF">BN848_0070990</name>
</gene>
<name>A0A096PCT5_FUSPS</name>
<dbReference type="PANTHER" id="PTHR36587:SF2">
    <property type="entry name" value="EXPRESSION SITE-ASSOCIATED GENE 3 (ESAG3)-LIKE PROTEIN"/>
    <property type="match status" value="1"/>
</dbReference>
<dbReference type="AlphaFoldDB" id="A0A096PCT5"/>
<organism evidence="1">
    <name type="scientific">Fusarium pseudograminearum CS3487</name>
    <dbReference type="NCBI Taxonomy" id="1318458"/>
    <lineage>
        <taxon>Eukaryota</taxon>
        <taxon>Fungi</taxon>
        <taxon>Dikarya</taxon>
        <taxon>Ascomycota</taxon>
        <taxon>Pezizomycotina</taxon>
        <taxon>Sordariomycetes</taxon>
        <taxon>Hypocreomycetidae</taxon>
        <taxon>Hypocreales</taxon>
        <taxon>Nectriaceae</taxon>
        <taxon>Fusarium</taxon>
    </lineage>
</organism>
<accession>A0A096PCT5</accession>
<dbReference type="EMBL" id="CBME010001090">
    <property type="protein sequence ID" value="CEG02875.1"/>
    <property type="molecule type" value="Genomic_DNA"/>
</dbReference>